<keyword evidence="3" id="KW-1185">Reference proteome</keyword>
<dbReference type="InterPro" id="IPR036388">
    <property type="entry name" value="WH-like_DNA-bd_sf"/>
</dbReference>
<dbReference type="Pfam" id="PF13412">
    <property type="entry name" value="HTH_24"/>
    <property type="match status" value="1"/>
</dbReference>
<proteinExistence type="inferred from homology"/>
<dbReference type="Proteomes" id="UP000050501">
    <property type="component" value="Unassembled WGS sequence"/>
</dbReference>
<dbReference type="PATRIC" id="fig|229921.5.peg.2662"/>
<comment type="caution">
    <text evidence="2">The sequence shown here is derived from an EMBL/GenBank/DDBJ whole genome shotgun (WGS) entry which is preliminary data.</text>
</comment>
<dbReference type="OrthoDB" id="9796533at2"/>
<evidence type="ECO:0000313" key="2">
    <source>
        <dbReference type="EMBL" id="KPL77427.1"/>
    </source>
</evidence>
<name>A0A0P6X656_9CHLR</name>
<dbReference type="InterPro" id="IPR043129">
    <property type="entry name" value="ATPase_NBD"/>
</dbReference>
<organism evidence="2 3">
    <name type="scientific">Levilinea saccharolytica</name>
    <dbReference type="NCBI Taxonomy" id="229921"/>
    <lineage>
        <taxon>Bacteria</taxon>
        <taxon>Bacillati</taxon>
        <taxon>Chloroflexota</taxon>
        <taxon>Anaerolineae</taxon>
        <taxon>Anaerolineales</taxon>
        <taxon>Anaerolineaceae</taxon>
        <taxon>Levilinea</taxon>
    </lineage>
</organism>
<dbReference type="PANTHER" id="PTHR18964:SF149">
    <property type="entry name" value="BIFUNCTIONAL UDP-N-ACETYLGLUCOSAMINE 2-EPIMERASE_N-ACETYLMANNOSAMINE KINASE"/>
    <property type="match status" value="1"/>
</dbReference>
<protein>
    <recommendedName>
        <fullName evidence="4">ROK family transcriptional regulator</fullName>
    </recommendedName>
</protein>
<comment type="similarity">
    <text evidence="1">Belongs to the ROK (NagC/XylR) family.</text>
</comment>
<gene>
    <name evidence="2" type="ORF">ADN01_16145</name>
</gene>
<dbReference type="AlphaFoldDB" id="A0A0P6X656"/>
<dbReference type="Gene3D" id="3.30.420.40">
    <property type="match status" value="2"/>
</dbReference>
<dbReference type="RefSeq" id="WP_062419120.1">
    <property type="nucleotide sequence ID" value="NZ_DF967974.1"/>
</dbReference>
<evidence type="ECO:0000313" key="3">
    <source>
        <dbReference type="Proteomes" id="UP000050501"/>
    </source>
</evidence>
<evidence type="ECO:0008006" key="4">
    <source>
        <dbReference type="Google" id="ProtNLM"/>
    </source>
</evidence>
<dbReference type="Gene3D" id="1.10.10.10">
    <property type="entry name" value="Winged helix-like DNA-binding domain superfamily/Winged helix DNA-binding domain"/>
    <property type="match status" value="1"/>
</dbReference>
<accession>A0A0P6X656</accession>
<reference evidence="2 3" key="1">
    <citation type="submission" date="2015-07" db="EMBL/GenBank/DDBJ databases">
        <title>Genome sequence of Levilinea saccharolytica DSM 16555.</title>
        <authorList>
            <person name="Hemp J."/>
            <person name="Ward L.M."/>
            <person name="Pace L.A."/>
            <person name="Fischer W.W."/>
        </authorList>
    </citation>
    <scope>NUCLEOTIDE SEQUENCE [LARGE SCALE GENOMIC DNA]</scope>
    <source>
        <strain evidence="2 3">KIBI-1</strain>
    </source>
</reference>
<sequence length="406" mass="43387">MTPPRSADQDLVRKVNKSLVLNTLRLHAPISRAAIAKLTGLNRSTVTHIVNALLDENLVLEQPVPSFAVGRPSIALVLNPLGGAIIGVEIGVDFVSVVAADFVAQPIWQSTQVISPLSPQADILAQAEAVIDQAICAAQDRGQHVIGIGVGLPGLVNVNLGELVYAPNLGWRSLPLEQRWSQRFQLPIYMDNEANLAALGEYYFGQAHKVENFIYLNSGIGLGGGVVIAGKLFRGGHGFAGEIGHVQRDPQGEWCGCGRRGCWETQVGPRAMLRRLQKSLADTPTDLLPPGFPADLSQLTFEMIVNAADTGDPACLAALQEVAYHLGAGIADLVNVFNPDMVIIGGLLSLARHLMLPEIEKTVREQSLAPSVSQTKITFSERGKDACIFGAVAIVLDDILREAAIS</sequence>
<dbReference type="SUPFAM" id="SSF53067">
    <property type="entry name" value="Actin-like ATPase domain"/>
    <property type="match status" value="1"/>
</dbReference>
<dbReference type="Pfam" id="PF00480">
    <property type="entry name" value="ROK"/>
    <property type="match status" value="1"/>
</dbReference>
<dbReference type="EMBL" id="LGCM01000060">
    <property type="protein sequence ID" value="KPL77427.1"/>
    <property type="molecule type" value="Genomic_DNA"/>
</dbReference>
<dbReference type="CDD" id="cd24076">
    <property type="entry name" value="ASKHA_ATPase_ROK_BsXylR-like"/>
    <property type="match status" value="1"/>
</dbReference>
<dbReference type="SUPFAM" id="SSF46785">
    <property type="entry name" value="Winged helix' DNA-binding domain"/>
    <property type="match status" value="1"/>
</dbReference>
<evidence type="ECO:0000256" key="1">
    <source>
        <dbReference type="ARBA" id="ARBA00006479"/>
    </source>
</evidence>
<dbReference type="InterPro" id="IPR036390">
    <property type="entry name" value="WH_DNA-bd_sf"/>
</dbReference>
<dbReference type="InterPro" id="IPR000600">
    <property type="entry name" value="ROK"/>
</dbReference>
<dbReference type="PANTHER" id="PTHR18964">
    <property type="entry name" value="ROK (REPRESSOR, ORF, KINASE) FAMILY"/>
    <property type="match status" value="1"/>
</dbReference>
<dbReference type="STRING" id="229921.ADN01_16145"/>